<keyword evidence="7" id="KW-0597">Phosphoprotein</keyword>
<protein>
    <recommendedName>
        <fullName evidence="4">NADH dehydrogenase [ubiquinone] iron-sulfur protein 4, mitochondrial</fullName>
    </recommendedName>
</protein>
<evidence type="ECO:0000256" key="1">
    <source>
        <dbReference type="ARBA" id="ARBA00004273"/>
    </source>
</evidence>
<evidence type="ECO:0000256" key="11">
    <source>
        <dbReference type="ARBA" id="ARBA00022946"/>
    </source>
</evidence>
<dbReference type="STRING" id="121224.E0W186"/>
<keyword evidence="8" id="KW-0679">Respiratory chain</keyword>
<feature type="compositionally biased region" description="Basic and acidic residues" evidence="16">
    <location>
        <begin position="1174"/>
        <end position="1201"/>
    </location>
</feature>
<dbReference type="GO" id="GO:0005743">
    <property type="term" value="C:mitochondrial inner membrane"/>
    <property type="evidence" value="ECO:0007669"/>
    <property type="project" value="UniProtKB-SubCell"/>
</dbReference>
<reference evidence="19" key="1">
    <citation type="submission" date="2007-04" db="EMBL/GenBank/DDBJ databases">
        <title>Annotation of Pediculus humanus corporis strain USDA.</title>
        <authorList>
            <person name="Kirkness E."/>
            <person name="Hannick L."/>
            <person name="Hass B."/>
            <person name="Bruggner R."/>
            <person name="Lawson D."/>
            <person name="Bidwell S."/>
            <person name="Joardar V."/>
            <person name="Caler E."/>
            <person name="Walenz B."/>
            <person name="Inman J."/>
            <person name="Schobel S."/>
            <person name="Galinsky K."/>
            <person name="Amedeo P."/>
            <person name="Strausberg R."/>
        </authorList>
    </citation>
    <scope>NUCLEOTIDE SEQUENCE</scope>
    <source>
        <strain evidence="19">USDA</strain>
    </source>
</reference>
<dbReference type="EnsemblMetazoa" id="PHUM570540-RA">
    <property type="protein sequence ID" value="PHUM570540-PA"/>
    <property type="gene ID" value="PHUM570540"/>
</dbReference>
<evidence type="ECO:0000256" key="9">
    <source>
        <dbReference type="ARBA" id="ARBA00022737"/>
    </source>
</evidence>
<feature type="region of interest" description="Disordered" evidence="16">
    <location>
        <begin position="1167"/>
        <end position="1390"/>
    </location>
</feature>
<feature type="compositionally biased region" description="Basic and acidic residues" evidence="16">
    <location>
        <begin position="1146"/>
        <end position="1155"/>
    </location>
</feature>
<dbReference type="Gene3D" id="1.10.533.10">
    <property type="entry name" value="Death Domain, Fas"/>
    <property type="match status" value="1"/>
</dbReference>
<evidence type="ECO:0000256" key="15">
    <source>
        <dbReference type="ARBA" id="ARBA00023136"/>
    </source>
</evidence>
<dbReference type="InterPro" id="IPR051165">
    <property type="entry name" value="Multifunctional_ANK_Repeat"/>
</dbReference>
<dbReference type="HOGENOM" id="CLU_254065_0_0_1"/>
<dbReference type="Pfam" id="PF00531">
    <property type="entry name" value="Death"/>
    <property type="match status" value="1"/>
</dbReference>
<dbReference type="InterPro" id="IPR040745">
    <property type="entry name" value="Ankyrin_UPA"/>
</dbReference>
<keyword evidence="5" id="KW-0813">Transport</keyword>
<evidence type="ECO:0000256" key="3">
    <source>
        <dbReference type="ARBA" id="ARBA00005882"/>
    </source>
</evidence>
<evidence type="ECO:0000259" key="18">
    <source>
        <dbReference type="PROSITE" id="PS51145"/>
    </source>
</evidence>
<dbReference type="EMBL" id="DS235866">
    <property type="protein sequence ID" value="EEB19392.1"/>
    <property type="molecule type" value="Genomic_DNA"/>
</dbReference>
<evidence type="ECO:0000256" key="2">
    <source>
        <dbReference type="ARBA" id="ARBA00004496"/>
    </source>
</evidence>
<dbReference type="PROSITE" id="PS50017">
    <property type="entry name" value="DEATH_DOMAIN"/>
    <property type="match status" value="1"/>
</dbReference>
<reference evidence="19" key="2">
    <citation type="submission" date="2007-04" db="EMBL/GenBank/DDBJ databases">
        <title>The genome of the human body louse.</title>
        <authorList>
            <consortium name="The Human Body Louse Genome Consortium"/>
            <person name="Kirkness E."/>
            <person name="Walenz B."/>
            <person name="Hass B."/>
            <person name="Bruggner R."/>
            <person name="Strausberg R."/>
        </authorList>
    </citation>
    <scope>NUCLEOTIDE SEQUENCE</scope>
    <source>
        <strain evidence="19">USDA</strain>
    </source>
</reference>
<evidence type="ECO:0000256" key="12">
    <source>
        <dbReference type="ARBA" id="ARBA00022982"/>
    </source>
</evidence>
<dbReference type="SUPFAM" id="SSF47986">
    <property type="entry name" value="DEATH domain"/>
    <property type="match status" value="1"/>
</dbReference>
<dbReference type="PANTHER" id="PTHR24123:SF141">
    <property type="entry name" value="ANKYRIN 2, ISOFORM U"/>
    <property type="match status" value="1"/>
</dbReference>
<dbReference type="InterPro" id="IPR000488">
    <property type="entry name" value="Death_dom"/>
</dbReference>
<dbReference type="FunFam" id="2.60.220.30:FF:000002">
    <property type="entry name" value="Ankyrin-3 isoform 2"/>
    <property type="match status" value="1"/>
</dbReference>
<dbReference type="InterPro" id="IPR038532">
    <property type="entry name" value="NDUFS4-like_sf"/>
</dbReference>
<evidence type="ECO:0000313" key="21">
    <source>
        <dbReference type="Proteomes" id="UP000009046"/>
    </source>
</evidence>
<dbReference type="SMART" id="SM00218">
    <property type="entry name" value="ZU5"/>
    <property type="match status" value="1"/>
</dbReference>
<feature type="region of interest" description="Disordered" evidence="16">
    <location>
        <begin position="1043"/>
        <end position="1075"/>
    </location>
</feature>
<dbReference type="EMBL" id="AAZO01006930">
    <property type="status" value="NOT_ANNOTATED_CDS"/>
    <property type="molecule type" value="Genomic_DNA"/>
</dbReference>
<dbReference type="InterPro" id="IPR000906">
    <property type="entry name" value="ZU5_dom"/>
</dbReference>
<dbReference type="GO" id="GO:0022900">
    <property type="term" value="P:electron transport chain"/>
    <property type="evidence" value="ECO:0007669"/>
    <property type="project" value="InterPro"/>
</dbReference>
<evidence type="ECO:0000256" key="7">
    <source>
        <dbReference type="ARBA" id="ARBA00022553"/>
    </source>
</evidence>
<evidence type="ECO:0000259" key="17">
    <source>
        <dbReference type="PROSITE" id="PS50017"/>
    </source>
</evidence>
<comment type="subcellular location">
    <subcellularLocation>
        <location evidence="2">Cytoplasm</location>
    </subcellularLocation>
    <subcellularLocation>
        <location evidence="1">Mitochondrion inner membrane</location>
    </subcellularLocation>
</comment>
<dbReference type="OrthoDB" id="20872at2759"/>
<feature type="compositionally biased region" description="Gly residues" evidence="16">
    <location>
        <begin position="1203"/>
        <end position="1214"/>
    </location>
</feature>
<feature type="region of interest" description="Disordered" evidence="16">
    <location>
        <begin position="1121"/>
        <end position="1155"/>
    </location>
</feature>
<reference evidence="20" key="3">
    <citation type="submission" date="2021-02" db="UniProtKB">
        <authorList>
            <consortium name="EnsemblMetazoa"/>
        </authorList>
    </citation>
    <scope>IDENTIFICATION</scope>
    <source>
        <strain evidence="20">USDA</strain>
    </source>
</reference>
<keyword evidence="9" id="KW-0677">Repeat</keyword>
<sequence length="1405" mass="157092">MRGCRHSGVRVIVPPRKAPMPMRITCRYLKRDKLSHPPPLMEGEALASRVLELGPVGAKFLGPVIIEVPHFASLRGKEREIVICRSDNGETWKEHTLEASHEAVQDVLNESFEGEELGQIEDLQTNRITRILTEDFPQYFAIITRLRQEVHPIGPEGGTVSSSVVPQVQAVFPPNALTKKIRVGLQAQPIPPELTAKLLGNRVAISPIVTVEPRRRKFHKPITLTIPIPQAASKGMINQYSGEAPTLRLLCSISGGSTRAQWEDVTGSTPLTFVKDCVSFTTTVSARFWLMDCRNIGEATKMATELYREAIHVPFMAKFVIFAKRIDVLEARLCVFCMTDDKEDKTLEHQEHFTEVAKSRDVEVLEGKSNYVEFGGNLIPITKSGDQLQFTFKAFKENRLPFNVRIRDQHEEPLGRIFFMKDPKIAKGDPSQAPICVLQMTLPENILPDIRSEPDLLSIDRFRKGNLNSDVIHRADIRLSDISNRLHRDWILLAKELDISPSNVKEIEEECPNNIPQQAMLMLRLWLHVNGDKPSGNMLSCKKILWISVNCSNLCICNFSTNQICFRGSEKWKKLIDCSWLKKDKHRKKLVQKVTRNTCEDTCDPTRNLCDPLPTEKESPPPPTAIKTKVPHPDPHPCPPLNEDDHPVLKPPPKIPVTYTICPPEPDCRGREMVIPKEDPLPYGPAIDIPNGTKLRELGFCPDILHPKNLQDVIRPREVIEVEKKRRNVLIDEKEECKIGIDNGMPGDYMKERVAIIYKYPKNVMQSGTYNTTTWRVKFNVREKWENPTMGWTSSSDSLSTLEIHFDTLEGAIEFCRKNEYDYQFFLNKAKKVGQVLRRYLCVCVLSSSAFTFPTGNVLSQALKAINREDIVNACIFNVEPVKDATEKEIAKIQLDHSDSLKLDNSILDGYKFDQSGFESLKNELMSSSRDGSGGGGGGSLGRKKKGENGSKKSPSKKMEDKIDKDNVEREKKITTAGNGKKNGDGDDDDDVMQGVLNQRLKESTNAANVLVKQFDSLTYEYINENYLNEFIQDLYESCMNEDDDDDEKNKTTTAAAAAGGAGATGNKKKSNGSRIVNDSDIIESKKINVKIFENSYYQGSVESGEPIKDISDHLEITHNNYEKNEGGGSGGRGGGGGSGGGGSENKNEYFKNRETVNFDLEISDKLTSTSSTNEEKNQSLKFSDVGKIESDKKKNSREIEGGVVGVVGGVSGRGGEEEEEEEEINYPIVEILDPTKKITKSKSKKSSKNKTSAAAKDVKDEIEVEWDFEERSPEKKINDVKKNGFKTKIGIVEEFIEKEGGKESRGERGPNDTNEKSNSKRKDDVAESDSDSDSRDDSGGRVKRQQSNSPGKRTIASSSGSDVALHEGAELSPDDNTDIGGPDGLRQSMQNILDQFMNEEKRYE</sequence>
<accession>E0W186</accession>
<feature type="compositionally biased region" description="Basic residues" evidence="16">
    <location>
        <begin position="1238"/>
        <end position="1249"/>
    </location>
</feature>
<feature type="compositionally biased region" description="Basic and acidic residues" evidence="16">
    <location>
        <begin position="1296"/>
        <end position="1326"/>
    </location>
</feature>
<keyword evidence="15" id="KW-0472">Membrane</keyword>
<dbReference type="VEuPathDB" id="VectorBase:PHUM570540"/>
<comment type="similarity">
    <text evidence="3">Belongs to the complex I NDUFS4 subunit family.</text>
</comment>
<evidence type="ECO:0000256" key="10">
    <source>
        <dbReference type="ARBA" id="ARBA00022792"/>
    </source>
</evidence>
<gene>
    <name evidence="20" type="primary">8234911</name>
    <name evidence="19" type="ORF">Phum_PHUM570540</name>
</gene>
<feature type="compositionally biased region" description="Basic and acidic residues" evidence="16">
    <location>
        <begin position="1270"/>
        <end position="1283"/>
    </location>
</feature>
<feature type="domain" description="ZU5" evidence="18">
    <location>
        <begin position="1"/>
        <end position="145"/>
    </location>
</feature>
<evidence type="ECO:0000256" key="8">
    <source>
        <dbReference type="ARBA" id="ARBA00022660"/>
    </source>
</evidence>
<evidence type="ECO:0000256" key="16">
    <source>
        <dbReference type="SAM" id="MobiDB-lite"/>
    </source>
</evidence>
<dbReference type="Pfam" id="PF00791">
    <property type="entry name" value="ZU5"/>
    <property type="match status" value="1"/>
</dbReference>
<dbReference type="Gene3D" id="2.60.220.30">
    <property type="match status" value="2"/>
</dbReference>
<feature type="region of interest" description="Disordered" evidence="16">
    <location>
        <begin position="925"/>
        <end position="992"/>
    </location>
</feature>
<name>E0W186_PEDHC</name>
<dbReference type="RefSeq" id="XP_002432130.1">
    <property type="nucleotide sequence ID" value="XM_002432085.1"/>
</dbReference>
<organism>
    <name type="scientific">Pediculus humanus subsp. corporis</name>
    <name type="common">Body louse</name>
    <dbReference type="NCBI Taxonomy" id="121224"/>
    <lineage>
        <taxon>Eukaryota</taxon>
        <taxon>Metazoa</taxon>
        <taxon>Ecdysozoa</taxon>
        <taxon>Arthropoda</taxon>
        <taxon>Hexapoda</taxon>
        <taxon>Insecta</taxon>
        <taxon>Pterygota</taxon>
        <taxon>Neoptera</taxon>
        <taxon>Paraneoptera</taxon>
        <taxon>Psocodea</taxon>
        <taxon>Troctomorpha</taxon>
        <taxon>Phthiraptera</taxon>
        <taxon>Anoplura</taxon>
        <taxon>Pediculidae</taxon>
        <taxon>Pediculus</taxon>
    </lineage>
</organism>
<dbReference type="Pfam" id="PF17809">
    <property type="entry name" value="UPA_2"/>
    <property type="match status" value="1"/>
</dbReference>
<dbReference type="CDD" id="cd08317">
    <property type="entry name" value="Death_ank"/>
    <property type="match status" value="1"/>
</dbReference>
<dbReference type="InterPro" id="IPR011029">
    <property type="entry name" value="DEATH-like_dom_sf"/>
</dbReference>
<evidence type="ECO:0000256" key="5">
    <source>
        <dbReference type="ARBA" id="ARBA00022448"/>
    </source>
</evidence>
<feature type="compositionally biased region" description="Polar residues" evidence="16">
    <location>
        <begin position="1346"/>
        <end position="1362"/>
    </location>
</feature>
<keyword evidence="12" id="KW-0249">Electron transport</keyword>
<dbReference type="KEGG" id="phu:Phum_PHUM570540"/>
<evidence type="ECO:0000313" key="20">
    <source>
        <dbReference type="EnsemblMetazoa" id="PHUM570540-PA"/>
    </source>
</evidence>
<proteinExistence type="inferred from homology"/>
<dbReference type="InterPro" id="IPR006885">
    <property type="entry name" value="NADH_UbQ_FeS_4_mit-like"/>
</dbReference>
<dbReference type="PROSITE" id="PS51145">
    <property type="entry name" value="ZU5"/>
    <property type="match status" value="2"/>
</dbReference>
<evidence type="ECO:0000256" key="13">
    <source>
        <dbReference type="ARBA" id="ARBA00023043"/>
    </source>
</evidence>
<evidence type="ECO:0000256" key="4">
    <source>
        <dbReference type="ARBA" id="ARBA00015796"/>
    </source>
</evidence>
<dbReference type="GO" id="GO:0007165">
    <property type="term" value="P:signal transduction"/>
    <property type="evidence" value="ECO:0007669"/>
    <property type="project" value="InterPro"/>
</dbReference>
<keyword evidence="11" id="KW-0809">Transit peptide</keyword>
<dbReference type="GeneID" id="8234911"/>
<dbReference type="FunFam" id="2.60.220.30:FF:000001">
    <property type="entry name" value="Ankyrin-3 isoform 2"/>
    <property type="match status" value="1"/>
</dbReference>
<dbReference type="InParanoid" id="E0W186"/>
<keyword evidence="13" id="KW-0040">ANK repeat</keyword>
<dbReference type="eggNOG" id="KOG3389">
    <property type="taxonomic scope" value="Eukaryota"/>
</dbReference>
<dbReference type="Proteomes" id="UP000009046">
    <property type="component" value="Unassembled WGS sequence"/>
</dbReference>
<feature type="domain" description="Death" evidence="17">
    <location>
        <begin position="475"/>
        <end position="539"/>
    </location>
</feature>
<dbReference type="eggNOG" id="KOG4177">
    <property type="taxonomic scope" value="Eukaryota"/>
</dbReference>
<keyword evidence="10" id="KW-0999">Mitochondrion inner membrane</keyword>
<dbReference type="Gene3D" id="2.60.40.2660">
    <property type="match status" value="1"/>
</dbReference>
<feature type="compositionally biased region" description="Gly residues" evidence="16">
    <location>
        <begin position="1127"/>
        <end position="1144"/>
    </location>
</feature>
<keyword evidence="14" id="KW-0496">Mitochondrion</keyword>
<feature type="compositionally biased region" description="Gly residues" evidence="16">
    <location>
        <begin position="932"/>
        <end position="941"/>
    </location>
</feature>
<dbReference type="CTD" id="8234911"/>
<keyword evidence="6" id="KW-0963">Cytoplasm</keyword>
<dbReference type="PANTHER" id="PTHR24123">
    <property type="entry name" value="ANKYRIN REPEAT-CONTAINING"/>
    <property type="match status" value="1"/>
</dbReference>
<evidence type="ECO:0000313" key="19">
    <source>
        <dbReference type="EMBL" id="EEB19392.1"/>
    </source>
</evidence>
<dbReference type="Gene3D" id="3.30.160.190">
    <property type="entry name" value="atu1810 like domain"/>
    <property type="match status" value="1"/>
</dbReference>
<dbReference type="Pfam" id="PF04800">
    <property type="entry name" value="NDUS4"/>
    <property type="match status" value="1"/>
</dbReference>
<evidence type="ECO:0000256" key="14">
    <source>
        <dbReference type="ARBA" id="ARBA00023128"/>
    </source>
</evidence>
<feature type="domain" description="ZU5" evidence="18">
    <location>
        <begin position="147"/>
        <end position="294"/>
    </location>
</feature>
<keyword evidence="21" id="KW-1185">Reference proteome</keyword>
<evidence type="ECO:0000256" key="6">
    <source>
        <dbReference type="ARBA" id="ARBA00022490"/>
    </source>
</evidence>
<feature type="compositionally biased region" description="Basic and acidic residues" evidence="16">
    <location>
        <begin position="947"/>
        <end position="974"/>
    </location>
</feature>